<dbReference type="EMBL" id="JAQIZT010000006">
    <property type="protein sequence ID" value="KAJ6993608.1"/>
    <property type="molecule type" value="Genomic_DNA"/>
</dbReference>
<name>A0AAD6QNE2_9ROSI</name>
<accession>A0AAD6QNE2</accession>
<proteinExistence type="predicted"/>
<dbReference type="AlphaFoldDB" id="A0AAD6QNE2"/>
<sequence length="118" mass="13373">MTSNIYFFPSFVSIGNSNFYPKLSLDCVIDKPRYFSVLMIEFFDIICANLLQKTWFEILATGLTVISSLDFHSSCLTMIRTSIFIMVLDDVSCLIQISVVVAGGKIVEIRFISNFLHP</sequence>
<dbReference type="Proteomes" id="UP001164929">
    <property type="component" value="Chromosome 6"/>
</dbReference>
<keyword evidence="2" id="KW-1185">Reference proteome</keyword>
<organism evidence="1 2">
    <name type="scientific">Populus alba x Populus x berolinensis</name>
    <dbReference type="NCBI Taxonomy" id="444605"/>
    <lineage>
        <taxon>Eukaryota</taxon>
        <taxon>Viridiplantae</taxon>
        <taxon>Streptophyta</taxon>
        <taxon>Embryophyta</taxon>
        <taxon>Tracheophyta</taxon>
        <taxon>Spermatophyta</taxon>
        <taxon>Magnoliopsida</taxon>
        <taxon>eudicotyledons</taxon>
        <taxon>Gunneridae</taxon>
        <taxon>Pentapetalae</taxon>
        <taxon>rosids</taxon>
        <taxon>fabids</taxon>
        <taxon>Malpighiales</taxon>
        <taxon>Salicaceae</taxon>
        <taxon>Saliceae</taxon>
        <taxon>Populus</taxon>
    </lineage>
</organism>
<comment type="caution">
    <text evidence="1">The sequence shown here is derived from an EMBL/GenBank/DDBJ whole genome shotgun (WGS) entry which is preliminary data.</text>
</comment>
<evidence type="ECO:0000313" key="2">
    <source>
        <dbReference type="Proteomes" id="UP001164929"/>
    </source>
</evidence>
<protein>
    <submittedName>
        <fullName evidence="1">Uncharacterized protein</fullName>
    </submittedName>
</protein>
<reference evidence="1" key="1">
    <citation type="journal article" date="2023" name="Mol. Ecol. Resour.">
        <title>Chromosome-level genome assembly of a triploid poplar Populus alba 'Berolinensis'.</title>
        <authorList>
            <person name="Chen S."/>
            <person name="Yu Y."/>
            <person name="Wang X."/>
            <person name="Wang S."/>
            <person name="Zhang T."/>
            <person name="Zhou Y."/>
            <person name="He R."/>
            <person name="Meng N."/>
            <person name="Wang Y."/>
            <person name="Liu W."/>
            <person name="Liu Z."/>
            <person name="Liu J."/>
            <person name="Guo Q."/>
            <person name="Huang H."/>
            <person name="Sederoff R.R."/>
            <person name="Wang G."/>
            <person name="Qu G."/>
            <person name="Chen S."/>
        </authorList>
    </citation>
    <scope>NUCLEOTIDE SEQUENCE</scope>
    <source>
        <strain evidence="1">SC-2020</strain>
    </source>
</reference>
<evidence type="ECO:0000313" key="1">
    <source>
        <dbReference type="EMBL" id="KAJ6993608.1"/>
    </source>
</evidence>
<gene>
    <name evidence="1" type="ORF">NC653_016675</name>
</gene>